<evidence type="ECO:0000313" key="2">
    <source>
        <dbReference type="Proteomes" id="UP000032534"/>
    </source>
</evidence>
<dbReference type="EMBL" id="JTHP01000042">
    <property type="protein sequence ID" value="KJD44076.1"/>
    <property type="molecule type" value="Genomic_DNA"/>
</dbReference>
<name>A0A0D7WY05_9BACL</name>
<protein>
    <submittedName>
        <fullName evidence="1">Uncharacterized protein</fullName>
    </submittedName>
</protein>
<organism evidence="1 2">
    <name type="scientific">Paenibacillus terrae</name>
    <dbReference type="NCBI Taxonomy" id="159743"/>
    <lineage>
        <taxon>Bacteria</taxon>
        <taxon>Bacillati</taxon>
        <taxon>Bacillota</taxon>
        <taxon>Bacilli</taxon>
        <taxon>Bacillales</taxon>
        <taxon>Paenibacillaceae</taxon>
        <taxon>Paenibacillus</taxon>
    </lineage>
</organism>
<proteinExistence type="predicted"/>
<dbReference type="PATRIC" id="fig|159743.3.peg.4209"/>
<evidence type="ECO:0000313" key="1">
    <source>
        <dbReference type="EMBL" id="KJD44076.1"/>
    </source>
</evidence>
<dbReference type="Proteomes" id="UP000032534">
    <property type="component" value="Unassembled WGS sequence"/>
</dbReference>
<keyword evidence="2" id="KW-1185">Reference proteome</keyword>
<dbReference type="AlphaFoldDB" id="A0A0D7WY05"/>
<accession>A0A0D7WY05</accession>
<sequence length="104" mass="12233">MTYLSWVDIATNKLFIVYPFEGQFIGIEGRITMTHKKGYFENRLPLKGSLFCSAFHSNVEQTYARNGRYVYWMIKNRTYVFCDTKVTNSKKGLTSSKEKFTILY</sequence>
<gene>
    <name evidence="1" type="ORF">QD47_18925</name>
</gene>
<reference evidence="1 2" key="1">
    <citation type="submission" date="2014-11" db="EMBL/GenBank/DDBJ databases">
        <title>Draft Genome Sequences of Paenibacillus polymyxa NRRL B-30509 and Paenibacillus terrae NRRL B-30644, Strains from a Poultry Environment that Produce Tridecaptin A and Paenicidins.</title>
        <authorList>
            <person name="van Belkum M.J."/>
            <person name="Lohans C.T."/>
            <person name="Vederas J.C."/>
        </authorList>
    </citation>
    <scope>NUCLEOTIDE SEQUENCE [LARGE SCALE GENOMIC DNA]</scope>
    <source>
        <strain evidence="1 2">NRRL B-30644</strain>
    </source>
</reference>
<comment type="caution">
    <text evidence="1">The sequence shown here is derived from an EMBL/GenBank/DDBJ whole genome shotgun (WGS) entry which is preliminary data.</text>
</comment>